<feature type="compositionally biased region" description="Basic and acidic residues" evidence="4">
    <location>
        <begin position="210"/>
        <end position="220"/>
    </location>
</feature>
<dbReference type="STRING" id="442562.Rumeso_02451"/>
<keyword evidence="3" id="KW-0029">Amino-acid transport</keyword>
<sequence length="313" mass="32685">MRRSASLLALALAAGFGQAAFAQDCEVTVGLVMELTGPAGAYGQAGAKAVEMAFHDLNEAGGVLGCQLVPDTRDSQSQGNVAVDQARQLVDIGQVPVIIGGIISSVSIPILTSVTAPAGVVQVSPASSSPTLTQMAKDGQTGAVLLPHHHLGRAAGRGGGEIRGGFGADQPRHHPGEQRLRREHGARVRRRLPEARRHHHLGHVLQREPAQLRRRGDGGDGGRPAGALPHQLSGGRGDHRADLDQPGRAAEVPAERRHELLGLHRGGGGAIPERRLRHLLGDHGDGLDEVLQRQLRGLLRGDRALGSGGGPVL</sequence>
<comment type="caution">
    <text evidence="7">The sequence shown here is derived from an EMBL/GenBank/DDBJ whole genome shotgun (WGS) entry which is preliminary data.</text>
</comment>
<evidence type="ECO:0000313" key="7">
    <source>
        <dbReference type="EMBL" id="EYD76022.1"/>
    </source>
</evidence>
<feature type="compositionally biased region" description="Basic and acidic residues" evidence="4">
    <location>
        <begin position="236"/>
        <end position="245"/>
    </location>
</feature>
<feature type="region of interest" description="Disordered" evidence="4">
    <location>
        <begin position="154"/>
        <end position="250"/>
    </location>
</feature>
<organism evidence="7 8">
    <name type="scientific">Rubellimicrobium mesophilum DSM 19309</name>
    <dbReference type="NCBI Taxonomy" id="442562"/>
    <lineage>
        <taxon>Bacteria</taxon>
        <taxon>Pseudomonadati</taxon>
        <taxon>Pseudomonadota</taxon>
        <taxon>Alphaproteobacteria</taxon>
        <taxon>Rhodobacterales</taxon>
        <taxon>Roseobacteraceae</taxon>
        <taxon>Rubellimicrobium</taxon>
    </lineage>
</organism>
<feature type="compositionally biased region" description="Gly residues" evidence="4">
    <location>
        <begin position="155"/>
        <end position="167"/>
    </location>
</feature>
<keyword evidence="8" id="KW-1185">Reference proteome</keyword>
<evidence type="ECO:0000256" key="5">
    <source>
        <dbReference type="SAM" id="SignalP"/>
    </source>
</evidence>
<dbReference type="InterPro" id="IPR028082">
    <property type="entry name" value="Peripla_BP_I"/>
</dbReference>
<name>A0A017HNI2_9RHOB</name>
<feature type="domain" description="Leucine-binding protein" evidence="6">
    <location>
        <begin position="26"/>
        <end position="131"/>
    </location>
</feature>
<evidence type="ECO:0000256" key="4">
    <source>
        <dbReference type="SAM" id="MobiDB-lite"/>
    </source>
</evidence>
<dbReference type="HOGENOM" id="CLU_888213_0_0_5"/>
<dbReference type="SUPFAM" id="SSF53822">
    <property type="entry name" value="Periplasmic binding protein-like I"/>
    <property type="match status" value="1"/>
</dbReference>
<dbReference type="PATRIC" id="fig|442562.3.peg.2417"/>
<proteinExistence type="inferred from homology"/>
<feature type="compositionally biased region" description="Basic and acidic residues" evidence="4">
    <location>
        <begin position="170"/>
        <end position="195"/>
    </location>
</feature>
<feature type="chain" id="PRO_5001493311" evidence="5">
    <location>
        <begin position="23"/>
        <end position="313"/>
    </location>
</feature>
<evidence type="ECO:0000256" key="3">
    <source>
        <dbReference type="ARBA" id="ARBA00022970"/>
    </source>
</evidence>
<keyword evidence="3" id="KW-0813">Transport</keyword>
<reference evidence="7 8" key="1">
    <citation type="submission" date="2013-02" db="EMBL/GenBank/DDBJ databases">
        <authorList>
            <person name="Fiebig A."/>
            <person name="Goeker M."/>
            <person name="Klenk H.-P.P."/>
        </authorList>
    </citation>
    <scope>NUCLEOTIDE SEQUENCE [LARGE SCALE GENOMIC DNA]</scope>
    <source>
        <strain evidence="7 8">DSM 19309</strain>
    </source>
</reference>
<protein>
    <submittedName>
        <fullName evidence="7">Branched-chain amino acid ABC transporter, amino acid-binding protein</fullName>
    </submittedName>
</protein>
<evidence type="ECO:0000256" key="1">
    <source>
        <dbReference type="ARBA" id="ARBA00010062"/>
    </source>
</evidence>
<keyword evidence="2 5" id="KW-0732">Signal</keyword>
<gene>
    <name evidence="7" type="ORF">Rumeso_02451</name>
</gene>
<dbReference type="EMBL" id="AOSK01000062">
    <property type="protein sequence ID" value="EYD76022.1"/>
    <property type="molecule type" value="Genomic_DNA"/>
</dbReference>
<dbReference type="Gene3D" id="3.40.50.2300">
    <property type="match status" value="1"/>
</dbReference>
<dbReference type="InterPro" id="IPR051010">
    <property type="entry name" value="BCAA_transport"/>
</dbReference>
<dbReference type="AlphaFoldDB" id="A0A017HNI2"/>
<dbReference type="GO" id="GO:0006865">
    <property type="term" value="P:amino acid transport"/>
    <property type="evidence" value="ECO:0007669"/>
    <property type="project" value="UniProtKB-KW"/>
</dbReference>
<evidence type="ECO:0000313" key="8">
    <source>
        <dbReference type="Proteomes" id="UP000019666"/>
    </source>
</evidence>
<comment type="similarity">
    <text evidence="1">Belongs to the leucine-binding protein family.</text>
</comment>
<dbReference type="PANTHER" id="PTHR30483">
    <property type="entry name" value="LEUCINE-SPECIFIC-BINDING PROTEIN"/>
    <property type="match status" value="1"/>
</dbReference>
<feature type="signal peptide" evidence="5">
    <location>
        <begin position="1"/>
        <end position="22"/>
    </location>
</feature>
<dbReference type="Proteomes" id="UP000019666">
    <property type="component" value="Unassembled WGS sequence"/>
</dbReference>
<accession>A0A017HNI2</accession>
<evidence type="ECO:0000259" key="6">
    <source>
        <dbReference type="Pfam" id="PF13458"/>
    </source>
</evidence>
<dbReference type="PANTHER" id="PTHR30483:SF6">
    <property type="entry name" value="PERIPLASMIC BINDING PROTEIN OF ABC TRANSPORTER FOR NATURAL AMINO ACIDS"/>
    <property type="match status" value="1"/>
</dbReference>
<evidence type="ECO:0000256" key="2">
    <source>
        <dbReference type="ARBA" id="ARBA00022729"/>
    </source>
</evidence>
<dbReference type="InterPro" id="IPR028081">
    <property type="entry name" value="Leu-bd"/>
</dbReference>
<dbReference type="Pfam" id="PF13458">
    <property type="entry name" value="Peripla_BP_6"/>
    <property type="match status" value="1"/>
</dbReference>